<gene>
    <name evidence="1" type="ORF">CPTSoftv3_085</name>
</gene>
<accession>A0A5C1K9H2</accession>
<name>A0A5C1K9H2_9CAUD</name>
<reference evidence="1" key="1">
    <citation type="submission" date="2019-06" db="EMBL/GenBank/DDBJ databases">
        <title>Complete genome sequence of Klebsiella pneumonaie chi-like phage Soft.</title>
        <authorList>
            <person name="Michalik J.A."/>
            <person name="Kohler B."/>
            <person name="Liu M."/>
            <person name="Gill J."/>
        </authorList>
    </citation>
    <scope>NUCLEOTIDE SEQUENCE [LARGE SCALE GENOMIC DNA]</scope>
</reference>
<evidence type="ECO:0000313" key="2">
    <source>
        <dbReference type="Proteomes" id="UP000324815"/>
    </source>
</evidence>
<evidence type="ECO:0000313" key="1">
    <source>
        <dbReference type="EMBL" id="QEM42203.1"/>
    </source>
</evidence>
<dbReference type="EMBL" id="MN106244">
    <property type="protein sequence ID" value="QEM42203.1"/>
    <property type="molecule type" value="Genomic_DNA"/>
</dbReference>
<dbReference type="Proteomes" id="UP000324815">
    <property type="component" value="Segment"/>
</dbReference>
<sequence>MLTVWSMAIAASRVNTFAKIFSAPIGFFGDLCEMNGGRRASASLLCSSARLISVLLTRTHTRGSSMKFPPWAIKDHSLRPRYLAGIAALEVDPDGNLTKLAKAAGVNYDTMIWNIRNTVSGQMAVKICEAAKTSGIRPHWFTNPDWIKIDPDTGEILE</sequence>
<proteinExistence type="predicted"/>
<organism evidence="1 2">
    <name type="scientific">Klebsiella phage Soft</name>
    <dbReference type="NCBI Taxonomy" id="2601626"/>
    <lineage>
        <taxon>Viruses</taxon>
        <taxon>Duplodnaviria</taxon>
        <taxon>Heunggongvirae</taxon>
        <taxon>Uroviricota</taxon>
        <taxon>Caudoviricetes</taxon>
        <taxon>Casjensviridae</taxon>
        <taxon>Yonseivirus</taxon>
        <taxon>Yonseivirus soft</taxon>
    </lineage>
</organism>
<protein>
    <submittedName>
        <fullName evidence="1">Transcriptional regulator protein</fullName>
    </submittedName>
</protein>
<keyword evidence="2" id="KW-1185">Reference proteome</keyword>